<proteinExistence type="predicted"/>
<comment type="caution">
    <text evidence="1">The sequence shown here is derived from an EMBL/GenBank/DDBJ whole genome shotgun (WGS) entry which is preliminary data.</text>
</comment>
<evidence type="ECO:0000313" key="2">
    <source>
        <dbReference type="Proteomes" id="UP000265716"/>
    </source>
</evidence>
<dbReference type="EMBL" id="QUTC01006873">
    <property type="protein sequence ID" value="RHY49990.1"/>
    <property type="molecule type" value="Genomic_DNA"/>
</dbReference>
<gene>
    <name evidence="1" type="ORF">DYB38_011843</name>
</gene>
<dbReference type="Proteomes" id="UP000265716">
    <property type="component" value="Unassembled WGS sequence"/>
</dbReference>
<dbReference type="AlphaFoldDB" id="A0A397CQM2"/>
<reference evidence="1 2" key="1">
    <citation type="submission" date="2018-08" db="EMBL/GenBank/DDBJ databases">
        <title>Aphanomyces genome sequencing and annotation.</title>
        <authorList>
            <person name="Minardi D."/>
            <person name="Oidtmann B."/>
            <person name="Van Der Giezen M."/>
            <person name="Studholme D.J."/>
        </authorList>
    </citation>
    <scope>NUCLEOTIDE SEQUENCE [LARGE SCALE GENOMIC DNA]</scope>
    <source>
        <strain evidence="1 2">SA</strain>
    </source>
</reference>
<protein>
    <recommendedName>
        <fullName evidence="3">DDE-1 domain-containing protein</fullName>
    </recommendedName>
</protein>
<name>A0A397CQM2_APHAT</name>
<evidence type="ECO:0000313" key="1">
    <source>
        <dbReference type="EMBL" id="RHY49990.1"/>
    </source>
</evidence>
<sequence length="153" mass="17834">MTVMSSHMLQSLGEDHLDWIEHYMSSRRSGYHSLLRLLRHFAEHHGFSRQRICRQKKSQEELEVTRIAFGKQFHDKHPGIDMDVLYNSDETESLDERHCVEYFLRDVLKPDIENPSVLLVDNFDLHVSEDSESIVDEELGSELCALPPNSTSH</sequence>
<evidence type="ECO:0008006" key="3">
    <source>
        <dbReference type="Google" id="ProtNLM"/>
    </source>
</evidence>
<organism evidence="1 2">
    <name type="scientific">Aphanomyces astaci</name>
    <name type="common">Crayfish plague agent</name>
    <dbReference type="NCBI Taxonomy" id="112090"/>
    <lineage>
        <taxon>Eukaryota</taxon>
        <taxon>Sar</taxon>
        <taxon>Stramenopiles</taxon>
        <taxon>Oomycota</taxon>
        <taxon>Saprolegniomycetes</taxon>
        <taxon>Saprolegniales</taxon>
        <taxon>Verrucalvaceae</taxon>
        <taxon>Aphanomyces</taxon>
    </lineage>
</organism>
<accession>A0A397CQM2</accession>